<name>A0A0D0B649_9AGAM</name>
<protein>
    <submittedName>
        <fullName evidence="2">Uncharacterized protein</fullName>
    </submittedName>
</protein>
<dbReference type="OrthoDB" id="41532at2759"/>
<organism evidence="2 3">
    <name type="scientific">Suillus luteus UH-Slu-Lm8-n1</name>
    <dbReference type="NCBI Taxonomy" id="930992"/>
    <lineage>
        <taxon>Eukaryota</taxon>
        <taxon>Fungi</taxon>
        <taxon>Dikarya</taxon>
        <taxon>Basidiomycota</taxon>
        <taxon>Agaricomycotina</taxon>
        <taxon>Agaricomycetes</taxon>
        <taxon>Agaricomycetidae</taxon>
        <taxon>Boletales</taxon>
        <taxon>Suillineae</taxon>
        <taxon>Suillaceae</taxon>
        <taxon>Suillus</taxon>
    </lineage>
</organism>
<evidence type="ECO:0000313" key="2">
    <source>
        <dbReference type="EMBL" id="KIK41932.1"/>
    </source>
</evidence>
<dbReference type="Proteomes" id="UP000054485">
    <property type="component" value="Unassembled WGS sequence"/>
</dbReference>
<reference evidence="2 3" key="1">
    <citation type="submission" date="2014-04" db="EMBL/GenBank/DDBJ databases">
        <authorList>
            <consortium name="DOE Joint Genome Institute"/>
            <person name="Kuo A."/>
            <person name="Ruytinx J."/>
            <person name="Rineau F."/>
            <person name="Colpaert J."/>
            <person name="Kohler A."/>
            <person name="Nagy L.G."/>
            <person name="Floudas D."/>
            <person name="Copeland A."/>
            <person name="Barry K.W."/>
            <person name="Cichocki N."/>
            <person name="Veneault-Fourrey C."/>
            <person name="LaButti K."/>
            <person name="Lindquist E.A."/>
            <person name="Lipzen A."/>
            <person name="Lundell T."/>
            <person name="Morin E."/>
            <person name="Murat C."/>
            <person name="Sun H."/>
            <person name="Tunlid A."/>
            <person name="Henrissat B."/>
            <person name="Grigoriev I.V."/>
            <person name="Hibbett D.S."/>
            <person name="Martin F."/>
            <person name="Nordberg H.P."/>
            <person name="Cantor M.N."/>
            <person name="Hua S.X."/>
        </authorList>
    </citation>
    <scope>NUCLEOTIDE SEQUENCE [LARGE SCALE GENOMIC DNA]</scope>
    <source>
        <strain evidence="2 3">UH-Slu-Lm8-n1</strain>
    </source>
</reference>
<dbReference type="EMBL" id="KN835253">
    <property type="protein sequence ID" value="KIK41932.1"/>
    <property type="molecule type" value="Genomic_DNA"/>
</dbReference>
<feature type="region of interest" description="Disordered" evidence="1">
    <location>
        <begin position="113"/>
        <end position="143"/>
    </location>
</feature>
<proteinExistence type="predicted"/>
<dbReference type="HOGENOM" id="CLU_1807499_0_0_1"/>
<reference evidence="3" key="2">
    <citation type="submission" date="2015-01" db="EMBL/GenBank/DDBJ databases">
        <title>Evolutionary Origins and Diversification of the Mycorrhizal Mutualists.</title>
        <authorList>
            <consortium name="DOE Joint Genome Institute"/>
            <consortium name="Mycorrhizal Genomics Consortium"/>
            <person name="Kohler A."/>
            <person name="Kuo A."/>
            <person name="Nagy L.G."/>
            <person name="Floudas D."/>
            <person name="Copeland A."/>
            <person name="Barry K.W."/>
            <person name="Cichocki N."/>
            <person name="Veneault-Fourrey C."/>
            <person name="LaButti K."/>
            <person name="Lindquist E.A."/>
            <person name="Lipzen A."/>
            <person name="Lundell T."/>
            <person name="Morin E."/>
            <person name="Murat C."/>
            <person name="Riley R."/>
            <person name="Ohm R."/>
            <person name="Sun H."/>
            <person name="Tunlid A."/>
            <person name="Henrissat B."/>
            <person name="Grigoriev I.V."/>
            <person name="Hibbett D.S."/>
            <person name="Martin F."/>
        </authorList>
    </citation>
    <scope>NUCLEOTIDE SEQUENCE [LARGE SCALE GENOMIC DNA]</scope>
    <source>
        <strain evidence="3">UH-Slu-Lm8-n1</strain>
    </source>
</reference>
<keyword evidence="3" id="KW-1185">Reference proteome</keyword>
<dbReference type="InParanoid" id="A0A0D0B649"/>
<feature type="compositionally biased region" description="Basic and acidic residues" evidence="1">
    <location>
        <begin position="120"/>
        <end position="143"/>
    </location>
</feature>
<gene>
    <name evidence="2" type="ORF">CY34DRAFT_12716</name>
</gene>
<sequence>MAYRLFSVAEPDVEKYKVLRLTSLKVDPASFSSTYESEITFTPEIWVQRLASYFEGTFIASVKVEGSISETLVGMRPILGPSELIPVTLEPFERVGSSRSRLGCVFRGWAMGAPRAQGKRSRDMPSERERRAGRGTDKYGSEK</sequence>
<evidence type="ECO:0000313" key="3">
    <source>
        <dbReference type="Proteomes" id="UP000054485"/>
    </source>
</evidence>
<evidence type="ECO:0000256" key="1">
    <source>
        <dbReference type="SAM" id="MobiDB-lite"/>
    </source>
</evidence>
<accession>A0A0D0B649</accession>
<dbReference type="AlphaFoldDB" id="A0A0D0B649"/>